<reference evidence="1" key="1">
    <citation type="submission" date="2020-05" db="EMBL/GenBank/DDBJ databases">
        <authorList>
            <person name="Rincon C."/>
            <person name="Sanders R I."/>
            <person name="Robbins C."/>
            <person name="Chaturvedi A."/>
        </authorList>
    </citation>
    <scope>NUCLEOTIDE SEQUENCE</scope>
    <source>
        <strain evidence="1">CHB12</strain>
    </source>
</reference>
<organism evidence="1 2">
    <name type="scientific">Rhizophagus irregularis</name>
    <dbReference type="NCBI Taxonomy" id="588596"/>
    <lineage>
        <taxon>Eukaryota</taxon>
        <taxon>Fungi</taxon>
        <taxon>Fungi incertae sedis</taxon>
        <taxon>Mucoromycota</taxon>
        <taxon>Glomeromycotina</taxon>
        <taxon>Glomeromycetes</taxon>
        <taxon>Glomerales</taxon>
        <taxon>Glomeraceae</taxon>
        <taxon>Rhizophagus</taxon>
    </lineage>
</organism>
<name>A0A915Z483_9GLOM</name>
<gene>
    <name evidence="1" type="ORF">CHRIB12_LOCUS8512</name>
</gene>
<dbReference type="AlphaFoldDB" id="A0A915Z483"/>
<protein>
    <submittedName>
        <fullName evidence="1">Uncharacterized protein</fullName>
    </submittedName>
</protein>
<proteinExistence type="predicted"/>
<accession>A0A915Z483</accession>
<comment type="caution">
    <text evidence="1">The sequence shown here is derived from an EMBL/GenBank/DDBJ whole genome shotgun (WGS) entry which is preliminary data.</text>
</comment>
<evidence type="ECO:0000313" key="1">
    <source>
        <dbReference type="EMBL" id="CAB5361211.1"/>
    </source>
</evidence>
<evidence type="ECO:0000313" key="2">
    <source>
        <dbReference type="Proteomes" id="UP000684084"/>
    </source>
</evidence>
<dbReference type="EMBL" id="CAGKOT010000016">
    <property type="protein sequence ID" value="CAB5361211.1"/>
    <property type="molecule type" value="Genomic_DNA"/>
</dbReference>
<sequence length="157" mass="18968">MKPIKDFGIQRFQIEPIKDFGIQRFWIEPIKNFGIQRFWIRWNLSMILKFGGSRWNLSMILKFRGPGHQRMALDFIFEDPRRQSKTSLLMLYQFDYWVLDCFILYIGLEFFGMVSVRTFGRNSIGWDLWAKWYRLEGSLAEWSTASWVLPEWNFEGS</sequence>
<dbReference type="Proteomes" id="UP000684084">
    <property type="component" value="Unassembled WGS sequence"/>
</dbReference>